<protein>
    <submittedName>
        <fullName evidence="2">AcrB/AcrD/AcrF family protein</fullName>
    </submittedName>
</protein>
<dbReference type="EMBL" id="JBHUGS010000001">
    <property type="protein sequence ID" value="MFD1949338.1"/>
    <property type="molecule type" value="Genomic_DNA"/>
</dbReference>
<reference evidence="3" key="1">
    <citation type="journal article" date="2019" name="Int. J. Syst. Evol. Microbiol.">
        <title>The Global Catalogue of Microorganisms (GCM) 10K type strain sequencing project: providing services to taxonomists for standard genome sequencing and annotation.</title>
        <authorList>
            <consortium name="The Broad Institute Genomics Platform"/>
            <consortium name="The Broad Institute Genome Sequencing Center for Infectious Disease"/>
            <person name="Wu L."/>
            <person name="Ma J."/>
        </authorList>
    </citation>
    <scope>NUCLEOTIDE SEQUENCE [LARGE SCALE GENOMIC DNA]</scope>
    <source>
        <strain evidence="3">CGMCC 1.12702</strain>
    </source>
</reference>
<feature type="transmembrane region" description="Helical" evidence="1">
    <location>
        <begin position="228"/>
        <end position="249"/>
    </location>
</feature>
<dbReference type="Proteomes" id="UP001597400">
    <property type="component" value="Unassembled WGS sequence"/>
</dbReference>
<keyword evidence="1" id="KW-0812">Transmembrane</keyword>
<keyword evidence="1" id="KW-1133">Transmembrane helix</keyword>
<feature type="transmembrane region" description="Helical" evidence="1">
    <location>
        <begin position="187"/>
        <end position="216"/>
    </location>
</feature>
<proteinExistence type="predicted"/>
<sequence>MPTTPPIDDAARYWVRWTLLFWTIGAVVMLYMKWGQIHWLGLADTDDNIRLAQVNAWLSGQGWYDLRQYKLDPPHGASIHWSRFVDLPIAGLILATRPFVGAFDAVRIAVAVAPLIPLGLALFSSVLTVRRLIDRSAFALGAAMFFCMGTMLLMFMPTRIDHHGWQLALLATTVAGSVDPQRRRGGLVAGGAIALSLTIGLEMLPYLALATGCVALRWVWDRAEAPRMAAHGIALGLGSAVGFALFASYDNRLPVCDALSPVWLSATLLGGALFVALAAIRDDRRGVRLAAAVAAAIVVAGGFALAWPQCLGTPERLSPELRALWFVHINEVRPLYAHGWRTWFPVGLPPVIGLVGYALMLWRTRGTALFPAWATVALLGLTSAALMAWQTRSGPPAQILAVPGIAGLAWFVLPRLARHRLMVVRVGGTVAAFLLLSGTIAGLVVRAIPNEAAPPAAVKGGKGKKGGPAPTYRNRVALANRRCPTLPALRPIARIPAATVLTFVDLGPRLIAMTHHRAIAGPYHRNQTAILDVIHAFRGSPDQARAIMAKHGATLLLICPGMSESTIYNAQAKGGFYWQLARNRVPAWLTPVALPKGSPFKLWRRVELSGRRTNPFSPDMCIVKRAAFPRLRVRSKTCGFCIKEAKAFEFETLFWEQANLDDGLPSLRRLLSSQAGPNPPPETCFGQHHLSEQRRHTLSLQLCRVGRRTKRDAQYCNQSSTFGKYQHGDTYTTQPAPLCEDRFCWIRNNLAGDPYASTCDRKCSYCQSTPRHISITNHIDKWHENAPIKKCDRLTKLRLIFPWMCCAKV</sequence>
<feature type="transmembrane region" description="Helical" evidence="1">
    <location>
        <begin position="395"/>
        <end position="413"/>
    </location>
</feature>
<keyword evidence="3" id="KW-1185">Reference proteome</keyword>
<feature type="transmembrane region" description="Helical" evidence="1">
    <location>
        <begin position="422"/>
        <end position="445"/>
    </location>
</feature>
<evidence type="ECO:0000256" key="1">
    <source>
        <dbReference type="SAM" id="Phobius"/>
    </source>
</evidence>
<name>A0ABW4TTK1_9SPHN</name>
<evidence type="ECO:0000313" key="3">
    <source>
        <dbReference type="Proteomes" id="UP001597400"/>
    </source>
</evidence>
<feature type="transmembrane region" description="Helical" evidence="1">
    <location>
        <begin position="14"/>
        <end position="32"/>
    </location>
</feature>
<feature type="transmembrane region" description="Helical" evidence="1">
    <location>
        <begin position="343"/>
        <end position="362"/>
    </location>
</feature>
<gene>
    <name evidence="2" type="ORF">ACFSGX_00985</name>
</gene>
<feature type="transmembrane region" description="Helical" evidence="1">
    <location>
        <begin position="136"/>
        <end position="156"/>
    </location>
</feature>
<accession>A0ABW4TTK1</accession>
<organism evidence="2 3">
    <name type="scientific">Sphingomonas arantia</name>
    <dbReference type="NCBI Taxonomy" id="1460676"/>
    <lineage>
        <taxon>Bacteria</taxon>
        <taxon>Pseudomonadati</taxon>
        <taxon>Pseudomonadota</taxon>
        <taxon>Alphaproteobacteria</taxon>
        <taxon>Sphingomonadales</taxon>
        <taxon>Sphingomonadaceae</taxon>
        <taxon>Sphingomonas</taxon>
    </lineage>
</organism>
<comment type="caution">
    <text evidence="2">The sequence shown here is derived from an EMBL/GenBank/DDBJ whole genome shotgun (WGS) entry which is preliminary data.</text>
</comment>
<feature type="transmembrane region" description="Helical" evidence="1">
    <location>
        <begin position="287"/>
        <end position="307"/>
    </location>
</feature>
<feature type="transmembrane region" description="Helical" evidence="1">
    <location>
        <begin position="261"/>
        <end position="280"/>
    </location>
</feature>
<keyword evidence="1" id="KW-0472">Membrane</keyword>
<feature type="transmembrane region" description="Helical" evidence="1">
    <location>
        <begin position="369"/>
        <end position="389"/>
    </location>
</feature>
<evidence type="ECO:0000313" key="2">
    <source>
        <dbReference type="EMBL" id="MFD1949338.1"/>
    </source>
</evidence>
<feature type="transmembrane region" description="Helical" evidence="1">
    <location>
        <begin position="108"/>
        <end position="129"/>
    </location>
</feature>
<dbReference type="RefSeq" id="WP_380926794.1">
    <property type="nucleotide sequence ID" value="NZ_JBHUGS010000001.1"/>
</dbReference>